<evidence type="ECO:0000256" key="10">
    <source>
        <dbReference type="HAMAP-Rule" id="MF_00230"/>
    </source>
</evidence>
<reference evidence="11 12" key="1">
    <citation type="submission" date="2018-03" db="EMBL/GenBank/DDBJ databases">
        <title>Genomic Encyclopedia of Archaeal and Bacterial Type Strains, Phase II (KMG-II): from individual species to whole genera.</title>
        <authorList>
            <person name="Goeker M."/>
        </authorList>
    </citation>
    <scope>NUCLEOTIDE SEQUENCE [LARGE SCALE GENOMIC DNA]</scope>
    <source>
        <strain evidence="11 12">DSM 29057</strain>
    </source>
</reference>
<dbReference type="InterPro" id="IPR003200">
    <property type="entry name" value="Nict_dMeBzImd_PRibTrfase"/>
</dbReference>
<dbReference type="EMBL" id="PYAS01000008">
    <property type="protein sequence ID" value="PSL27256.1"/>
    <property type="molecule type" value="Genomic_DNA"/>
</dbReference>
<dbReference type="NCBIfam" id="NF000996">
    <property type="entry name" value="PRK00105.1"/>
    <property type="match status" value="1"/>
</dbReference>
<gene>
    <name evidence="10" type="primary">cobT</name>
    <name evidence="11" type="ORF">CLV60_108110</name>
</gene>
<evidence type="ECO:0000256" key="9">
    <source>
        <dbReference type="ARBA" id="ARBA00047340"/>
    </source>
</evidence>
<accession>A0A2P8FZU1</accession>
<comment type="function">
    <text evidence="10">Catalyzes the synthesis of alpha-ribazole-5'-phosphate from nicotinate mononucleotide (NAMN) and 5,6-dimethylbenzimidazole (DMB).</text>
</comment>
<dbReference type="UniPathway" id="UPA00061">
    <property type="reaction ID" value="UER00516"/>
</dbReference>
<dbReference type="RefSeq" id="WP_106596667.1">
    <property type="nucleotide sequence ID" value="NZ_PYAS01000008.1"/>
</dbReference>
<dbReference type="Proteomes" id="UP000241964">
    <property type="component" value="Unassembled WGS sequence"/>
</dbReference>
<dbReference type="EC" id="2.4.2.21" evidence="3 10"/>
<comment type="pathway">
    <text evidence="1 10">Nucleoside biosynthesis; alpha-ribazole biosynthesis; alpha-ribazole from 5,6-dimethylbenzimidazole: step 1/2.</text>
</comment>
<evidence type="ECO:0000256" key="2">
    <source>
        <dbReference type="ARBA" id="ARBA00007110"/>
    </source>
</evidence>
<proteinExistence type="inferred from homology"/>
<comment type="similarity">
    <text evidence="2 10">Belongs to the CobT family.</text>
</comment>
<dbReference type="Gene3D" id="3.40.50.10210">
    <property type="match status" value="1"/>
</dbReference>
<protein>
    <recommendedName>
        <fullName evidence="4 10">Nicotinate-nucleotide--dimethylbenzimidazole phosphoribosyltransferase</fullName>
        <shortName evidence="10">NN:DBI PRT</shortName>
        <ecNumber evidence="3 10">2.4.2.21</ecNumber>
    </recommendedName>
    <alternativeName>
        <fullName evidence="8 10">N(1)-alpha-phosphoribosyltransferase</fullName>
    </alternativeName>
</protein>
<dbReference type="InterPro" id="IPR023195">
    <property type="entry name" value="Nict_dMeBzImd_PRibTrfase_N"/>
</dbReference>
<evidence type="ECO:0000313" key="12">
    <source>
        <dbReference type="Proteomes" id="UP000241964"/>
    </source>
</evidence>
<dbReference type="CDD" id="cd02439">
    <property type="entry name" value="DMB-PRT_CobT"/>
    <property type="match status" value="1"/>
</dbReference>
<sequence length="344" mass="36463">MHTATITTQEIQAKIDLKTKPLGALGSLEKLAFQIASVQDTLSPELVNPHIIVFAASHGIASEGVSAYPSEVTPQMVLNFIGGGAAINVFTRQHGINLLLVDAGVDYDFGQNAKLIDAKVNFGTKSFAQQPAMTATECRQCLEKGAELVRKVQQTGCNVIGFGEMGIGNTSSASAIMSRLLNIPISECVGRGTGLDEAQLDRKVAVLTAALKHHQQVPDDAESVLTAFGGFEIAMMCGAMLEAARLGMLVLVDGFIASVSYLCASKMDPSVERYAVFCHQSNERGHRLLLQSLGVDALLKLDMRLGEGTGCALAYPLLQSAVAFLNEMASFESAGVSQKTETPA</sequence>
<dbReference type="FunFam" id="3.40.50.10210:FF:000001">
    <property type="entry name" value="Nicotinate-nucleotide--dimethylbenzimidazole phosphoribosyltransferase"/>
    <property type="match status" value="1"/>
</dbReference>
<dbReference type="AlphaFoldDB" id="A0A2P8FZU1"/>
<dbReference type="HAMAP" id="MF_00230">
    <property type="entry name" value="CobT"/>
    <property type="match status" value="1"/>
</dbReference>
<comment type="catalytic activity">
    <reaction evidence="9 10">
        <text>5,6-dimethylbenzimidazole + nicotinate beta-D-ribonucleotide = alpha-ribazole 5'-phosphate + nicotinate + H(+)</text>
        <dbReference type="Rhea" id="RHEA:11196"/>
        <dbReference type="ChEBI" id="CHEBI:15378"/>
        <dbReference type="ChEBI" id="CHEBI:15890"/>
        <dbReference type="ChEBI" id="CHEBI:32544"/>
        <dbReference type="ChEBI" id="CHEBI:57502"/>
        <dbReference type="ChEBI" id="CHEBI:57918"/>
        <dbReference type="EC" id="2.4.2.21"/>
    </reaction>
</comment>
<dbReference type="GO" id="GO:0008939">
    <property type="term" value="F:nicotinate-nucleotide-dimethylbenzimidazole phosphoribosyltransferase activity"/>
    <property type="evidence" value="ECO:0007669"/>
    <property type="project" value="UniProtKB-UniRule"/>
</dbReference>
<dbReference type="InterPro" id="IPR017846">
    <property type="entry name" value="Nict_dMeBzImd_PRibTrfase_bact"/>
</dbReference>
<evidence type="ECO:0000313" key="11">
    <source>
        <dbReference type="EMBL" id="PSL27256.1"/>
    </source>
</evidence>
<comment type="caution">
    <text evidence="11">The sequence shown here is derived from an EMBL/GenBank/DDBJ whole genome shotgun (WGS) entry which is preliminary data.</text>
</comment>
<dbReference type="GO" id="GO:0009236">
    <property type="term" value="P:cobalamin biosynthetic process"/>
    <property type="evidence" value="ECO:0007669"/>
    <property type="project" value="UniProtKB-UniRule"/>
</dbReference>
<evidence type="ECO:0000256" key="8">
    <source>
        <dbReference type="ARBA" id="ARBA00030686"/>
    </source>
</evidence>
<keyword evidence="6 10" id="KW-0328">Glycosyltransferase</keyword>
<evidence type="ECO:0000256" key="7">
    <source>
        <dbReference type="ARBA" id="ARBA00022679"/>
    </source>
</evidence>
<name>A0A2P8FZU1_9BACT</name>
<dbReference type="PANTHER" id="PTHR43463:SF1">
    <property type="entry name" value="NICOTINATE-NUCLEOTIDE--DIMETHYLBENZIMIDAZOLE PHOSPHORIBOSYLTRANSFERASE"/>
    <property type="match status" value="1"/>
</dbReference>
<dbReference type="Gene3D" id="1.10.1610.10">
    <property type="match status" value="1"/>
</dbReference>
<evidence type="ECO:0000256" key="1">
    <source>
        <dbReference type="ARBA" id="ARBA00005049"/>
    </source>
</evidence>
<keyword evidence="5 10" id="KW-0169">Cobalamin biosynthesis</keyword>
<dbReference type="NCBIfam" id="TIGR03160">
    <property type="entry name" value="cobT_DBIPRT"/>
    <property type="match status" value="1"/>
</dbReference>
<dbReference type="OrthoDB" id="9781491at2"/>
<keyword evidence="7 10" id="KW-0808">Transferase</keyword>
<evidence type="ECO:0000256" key="4">
    <source>
        <dbReference type="ARBA" id="ARBA00015486"/>
    </source>
</evidence>
<dbReference type="SUPFAM" id="SSF52733">
    <property type="entry name" value="Nicotinate mononucleotide:5,6-dimethylbenzimidazole phosphoribosyltransferase (CobT)"/>
    <property type="match status" value="1"/>
</dbReference>
<organism evidence="11 12">
    <name type="scientific">Dyadobacter jiangsuensis</name>
    <dbReference type="NCBI Taxonomy" id="1591085"/>
    <lineage>
        <taxon>Bacteria</taxon>
        <taxon>Pseudomonadati</taxon>
        <taxon>Bacteroidota</taxon>
        <taxon>Cytophagia</taxon>
        <taxon>Cytophagales</taxon>
        <taxon>Spirosomataceae</taxon>
        <taxon>Dyadobacter</taxon>
    </lineage>
</organism>
<feature type="active site" description="Proton acceptor" evidence="10">
    <location>
        <position position="307"/>
    </location>
</feature>
<evidence type="ECO:0000256" key="5">
    <source>
        <dbReference type="ARBA" id="ARBA00022573"/>
    </source>
</evidence>
<dbReference type="InterPro" id="IPR036087">
    <property type="entry name" value="Nict_dMeBzImd_PRibTrfase_sf"/>
</dbReference>
<evidence type="ECO:0000256" key="3">
    <source>
        <dbReference type="ARBA" id="ARBA00011991"/>
    </source>
</evidence>
<dbReference type="PANTHER" id="PTHR43463">
    <property type="entry name" value="NICOTINATE-NUCLEOTIDE--DIMETHYLBENZIMIDAZOLE PHOSPHORIBOSYLTRANSFERASE"/>
    <property type="match status" value="1"/>
</dbReference>
<keyword evidence="12" id="KW-1185">Reference proteome</keyword>
<dbReference type="Pfam" id="PF02277">
    <property type="entry name" value="DBI_PRT"/>
    <property type="match status" value="1"/>
</dbReference>
<evidence type="ECO:0000256" key="6">
    <source>
        <dbReference type="ARBA" id="ARBA00022676"/>
    </source>
</evidence>